<dbReference type="Pfam" id="PF06114">
    <property type="entry name" value="Peptidase_M78"/>
    <property type="match status" value="1"/>
</dbReference>
<gene>
    <name evidence="3" type="ORF">RADP37_05278</name>
</gene>
<dbReference type="PROSITE" id="PS50943">
    <property type="entry name" value="HTH_CROC1"/>
    <property type="match status" value="1"/>
</dbReference>
<dbReference type="InterPro" id="IPR010359">
    <property type="entry name" value="IrrE_HExxH"/>
</dbReference>
<dbReference type="Pfam" id="PF01381">
    <property type="entry name" value="HTH_3"/>
    <property type="match status" value="1"/>
</dbReference>
<reference evidence="3" key="1">
    <citation type="submission" date="2017-12" db="EMBL/GenBank/DDBJ databases">
        <authorList>
            <person name="Martens C."/>
            <person name="Dahlstrom E."/>
            <person name="Barbian K."/>
            <person name="Sykora L."/>
            <person name="Ricklefs S."/>
            <person name="Bruno D."/>
            <person name="Anzick I."/>
            <person name="Myles I."/>
            <person name="Datta S.K."/>
        </authorList>
    </citation>
    <scope>NUCLEOTIDE SEQUENCE</scope>
    <source>
        <strain evidence="3">AD2</strain>
    </source>
</reference>
<dbReference type="RefSeq" id="WP_314216234.1">
    <property type="nucleotide sequence ID" value="NZ_CP025189.1"/>
</dbReference>
<name>A0A4Y1MU82_9PROT</name>
<dbReference type="InterPro" id="IPR010982">
    <property type="entry name" value="Lambda_DNA-bd_dom_sf"/>
</dbReference>
<proteinExistence type="inferred from homology"/>
<evidence type="ECO:0000259" key="2">
    <source>
        <dbReference type="PROSITE" id="PS50943"/>
    </source>
</evidence>
<dbReference type="AlphaFoldDB" id="A0A4Y1MU82"/>
<protein>
    <submittedName>
        <fullName evidence="3">Transcriptional regulator</fullName>
    </submittedName>
</protein>
<comment type="similarity">
    <text evidence="1">Belongs to the short-chain fatty acyl-CoA assimilation regulator (ScfR) family.</text>
</comment>
<dbReference type="EMBL" id="CP025189">
    <property type="protein sequence ID" value="AWV21507.1"/>
    <property type="molecule type" value="Genomic_DNA"/>
</dbReference>
<organism evidence="3">
    <name type="scientific">Roseomonas mucosa</name>
    <dbReference type="NCBI Taxonomy" id="207340"/>
    <lineage>
        <taxon>Bacteria</taxon>
        <taxon>Pseudomonadati</taxon>
        <taxon>Pseudomonadota</taxon>
        <taxon>Alphaproteobacteria</taxon>
        <taxon>Acetobacterales</taxon>
        <taxon>Roseomonadaceae</taxon>
        <taxon>Roseomonas</taxon>
    </lineage>
</organism>
<dbReference type="CDD" id="cd00093">
    <property type="entry name" value="HTH_XRE"/>
    <property type="match status" value="1"/>
</dbReference>
<dbReference type="InterPro" id="IPR001387">
    <property type="entry name" value="Cro/C1-type_HTH"/>
</dbReference>
<dbReference type="PANTHER" id="PTHR43236:SF2">
    <property type="entry name" value="BLL0069 PROTEIN"/>
    <property type="match status" value="1"/>
</dbReference>
<dbReference type="SMART" id="SM00530">
    <property type="entry name" value="HTH_XRE"/>
    <property type="match status" value="1"/>
</dbReference>
<sequence>MTITAEQLGHRLRIARGQISQDLAAAEIGVPRSAVSLMETGQRQVSTLELTRLATLYGRPIEWFVNPNDAEEAADPVQALFRQEPGLAESTAQIHVGRCVQLFRDGSSLLRLLGREPVSALPRHDLPAPRSTGSAIDQGQMVAEQERRRLDLGNAPIRDLADLIWSQGVWAATLDLPQDMSGLFLSGRDFGLAVIANGKQDFRRCRFSLAHEYGHALMDRDQPAVITQSSNRKDTREQRANAFAATFLMPTDGVREFLHGLGKGHGSRREEAVPDALANEDGVRGELRSPPRSQTITVVDAALVAEQFGVSYPAALWRLLGLGQISSAEREALQKQTTAANRYIKTVRSTSEADDAAAAAPPKDADLRWQILPLAMEAWRRELITSGRLTEIARHLEFEDTDSILELAELLS</sequence>
<evidence type="ECO:0000256" key="1">
    <source>
        <dbReference type="ARBA" id="ARBA00007227"/>
    </source>
</evidence>
<dbReference type="InterPro" id="IPR052345">
    <property type="entry name" value="Rad_response_metalloprotease"/>
</dbReference>
<dbReference type="Gene3D" id="1.10.260.40">
    <property type="entry name" value="lambda repressor-like DNA-binding domains"/>
    <property type="match status" value="1"/>
</dbReference>
<dbReference type="SUPFAM" id="SSF47413">
    <property type="entry name" value="lambda repressor-like DNA-binding domains"/>
    <property type="match status" value="1"/>
</dbReference>
<accession>A0A4Y1MU82</accession>
<feature type="domain" description="HTH cro/C1-type" evidence="2">
    <location>
        <begin position="11"/>
        <end position="64"/>
    </location>
</feature>
<dbReference type="PANTHER" id="PTHR43236">
    <property type="entry name" value="ANTITOXIN HIGA1"/>
    <property type="match status" value="1"/>
</dbReference>
<dbReference type="Gene3D" id="1.10.10.2910">
    <property type="match status" value="1"/>
</dbReference>
<dbReference type="GO" id="GO:0003677">
    <property type="term" value="F:DNA binding"/>
    <property type="evidence" value="ECO:0007669"/>
    <property type="project" value="InterPro"/>
</dbReference>
<evidence type="ECO:0000313" key="3">
    <source>
        <dbReference type="EMBL" id="AWV21507.1"/>
    </source>
</evidence>